<evidence type="ECO:0000259" key="4">
    <source>
        <dbReference type="PROSITE" id="PS50932"/>
    </source>
</evidence>
<dbReference type="EMBL" id="CP029352">
    <property type="protein sequence ID" value="AWK84933.1"/>
    <property type="molecule type" value="Genomic_DNA"/>
</dbReference>
<evidence type="ECO:0000256" key="1">
    <source>
        <dbReference type="ARBA" id="ARBA00023015"/>
    </source>
</evidence>
<dbReference type="KEGG" id="azz:DEW08_00930"/>
<reference evidence="6" key="1">
    <citation type="submission" date="2018-05" db="EMBL/GenBank/DDBJ databases">
        <title>Azospirillum thermophila sp. nov., a novel isolated from hot spring.</title>
        <authorList>
            <person name="Zhao Z."/>
        </authorList>
    </citation>
    <scope>NUCLEOTIDE SEQUENCE [LARGE SCALE GENOMIC DNA]</scope>
    <source>
        <strain evidence="6">CFH 70021</strain>
    </source>
</reference>
<dbReference type="Pfam" id="PF00356">
    <property type="entry name" value="LacI"/>
    <property type="match status" value="1"/>
</dbReference>
<proteinExistence type="predicted"/>
<gene>
    <name evidence="5" type="ORF">DEW08_00930</name>
</gene>
<sequence>MREATQTQPQPQRRRRQTKKRMTIIEVAAIAQVSPSTVSLYCRRPEEVSPSMAERIRKVIDECGYVPNLMAGGLSAGKSRTVAVILPSITNSFFAETYNILQDLLHAAQYQTMLGVSEFNPEREEHLIRAFLAWSPAAIVLTGFEHTEGTRAMLRSAGIPVVETWDVTDAPGVAIDLSVGFSHTDVGRRQTGFLYDQGSRRVAYIGVAAAQDTRLHKRADGYAEEVRQRGLHEPMSLVVTDVVRASIGSRLISEMLDRHPDIDGVACSNDTLALGVLRELACRGLRVPEDVAVIGFGDLTFADSTQPPLTTIRPPQQKIGSIAASQVLSRLRGVEVLPAHQDLDCELVVRASTRKPA</sequence>
<dbReference type="SMART" id="SM00354">
    <property type="entry name" value="HTH_LACI"/>
    <property type="match status" value="1"/>
</dbReference>
<keyword evidence="3" id="KW-0804">Transcription</keyword>
<dbReference type="CDD" id="cd01575">
    <property type="entry name" value="PBP1_GntR"/>
    <property type="match status" value="1"/>
</dbReference>
<dbReference type="InterPro" id="IPR046335">
    <property type="entry name" value="LacI/GalR-like_sensor"/>
</dbReference>
<dbReference type="PANTHER" id="PTHR30146">
    <property type="entry name" value="LACI-RELATED TRANSCRIPTIONAL REPRESSOR"/>
    <property type="match status" value="1"/>
</dbReference>
<dbReference type="Gene3D" id="1.10.260.40">
    <property type="entry name" value="lambda repressor-like DNA-binding domains"/>
    <property type="match status" value="1"/>
</dbReference>
<dbReference type="Proteomes" id="UP000245629">
    <property type="component" value="Chromosome 1"/>
</dbReference>
<evidence type="ECO:0000256" key="2">
    <source>
        <dbReference type="ARBA" id="ARBA00023125"/>
    </source>
</evidence>
<protein>
    <submittedName>
        <fullName evidence="5">Transcriptional regulator</fullName>
    </submittedName>
</protein>
<dbReference type="InterPro" id="IPR028082">
    <property type="entry name" value="Peripla_BP_I"/>
</dbReference>
<evidence type="ECO:0000313" key="6">
    <source>
        <dbReference type="Proteomes" id="UP000245629"/>
    </source>
</evidence>
<organism evidence="5 6">
    <name type="scientific">Azospirillum thermophilum</name>
    <dbReference type="NCBI Taxonomy" id="2202148"/>
    <lineage>
        <taxon>Bacteria</taxon>
        <taxon>Pseudomonadati</taxon>
        <taxon>Pseudomonadota</taxon>
        <taxon>Alphaproteobacteria</taxon>
        <taxon>Rhodospirillales</taxon>
        <taxon>Azospirillaceae</taxon>
        <taxon>Azospirillum</taxon>
    </lineage>
</organism>
<dbReference type="SUPFAM" id="SSF47413">
    <property type="entry name" value="lambda repressor-like DNA-binding domains"/>
    <property type="match status" value="1"/>
</dbReference>
<dbReference type="GO" id="GO:0003700">
    <property type="term" value="F:DNA-binding transcription factor activity"/>
    <property type="evidence" value="ECO:0007669"/>
    <property type="project" value="TreeGrafter"/>
</dbReference>
<dbReference type="InterPro" id="IPR000843">
    <property type="entry name" value="HTH_LacI"/>
</dbReference>
<dbReference type="InterPro" id="IPR010982">
    <property type="entry name" value="Lambda_DNA-bd_dom_sf"/>
</dbReference>
<evidence type="ECO:0000256" key="3">
    <source>
        <dbReference type="ARBA" id="ARBA00023163"/>
    </source>
</evidence>
<dbReference type="GO" id="GO:0000976">
    <property type="term" value="F:transcription cis-regulatory region binding"/>
    <property type="evidence" value="ECO:0007669"/>
    <property type="project" value="TreeGrafter"/>
</dbReference>
<keyword evidence="1" id="KW-0805">Transcription regulation</keyword>
<dbReference type="Pfam" id="PF13377">
    <property type="entry name" value="Peripla_BP_3"/>
    <property type="match status" value="1"/>
</dbReference>
<keyword evidence="6" id="KW-1185">Reference proteome</keyword>
<dbReference type="Gene3D" id="3.40.50.2300">
    <property type="match status" value="2"/>
</dbReference>
<accession>A0A2S2CKA6</accession>
<feature type="domain" description="HTH lacI-type" evidence="4">
    <location>
        <begin position="22"/>
        <end position="76"/>
    </location>
</feature>
<name>A0A2S2CKA6_9PROT</name>
<dbReference type="OrthoDB" id="7170131at2"/>
<dbReference type="CDD" id="cd01392">
    <property type="entry name" value="HTH_LacI"/>
    <property type="match status" value="1"/>
</dbReference>
<keyword evidence="2" id="KW-0238">DNA-binding</keyword>
<dbReference type="PANTHER" id="PTHR30146:SF33">
    <property type="entry name" value="TRANSCRIPTIONAL REGULATOR"/>
    <property type="match status" value="1"/>
</dbReference>
<dbReference type="PROSITE" id="PS50932">
    <property type="entry name" value="HTH_LACI_2"/>
    <property type="match status" value="1"/>
</dbReference>
<dbReference type="SUPFAM" id="SSF53822">
    <property type="entry name" value="Periplasmic binding protein-like I"/>
    <property type="match status" value="1"/>
</dbReference>
<evidence type="ECO:0000313" key="5">
    <source>
        <dbReference type="EMBL" id="AWK84933.1"/>
    </source>
</evidence>
<dbReference type="AlphaFoldDB" id="A0A2S2CKA6"/>